<dbReference type="InterPro" id="IPR052738">
    <property type="entry name" value="ABC-Tungstate_binding"/>
</dbReference>
<dbReference type="Gene3D" id="3.40.190.10">
    <property type="entry name" value="Periplasmic binding protein-like II"/>
    <property type="match status" value="2"/>
</dbReference>
<organism evidence="3 4">
    <name type="scientific">Propionispira arboris</name>
    <dbReference type="NCBI Taxonomy" id="84035"/>
    <lineage>
        <taxon>Bacteria</taxon>
        <taxon>Bacillati</taxon>
        <taxon>Bacillota</taxon>
        <taxon>Negativicutes</taxon>
        <taxon>Selenomonadales</taxon>
        <taxon>Selenomonadaceae</taxon>
        <taxon>Propionispira</taxon>
    </lineage>
</organism>
<dbReference type="EMBL" id="FNZK01000005">
    <property type="protein sequence ID" value="SEJ30451.1"/>
    <property type="molecule type" value="Genomic_DNA"/>
</dbReference>
<dbReference type="PANTHER" id="PTHR37945:SF1">
    <property type="entry name" value="EXTRACELLULAR TUNGSTATE BINDING PROTEIN"/>
    <property type="match status" value="1"/>
</dbReference>
<feature type="signal peptide" evidence="1">
    <location>
        <begin position="1"/>
        <end position="24"/>
    </location>
</feature>
<dbReference type="InterPro" id="IPR024370">
    <property type="entry name" value="PBP_domain"/>
</dbReference>
<reference evidence="3 4" key="1">
    <citation type="submission" date="2016-10" db="EMBL/GenBank/DDBJ databases">
        <authorList>
            <person name="de Groot N.N."/>
        </authorList>
    </citation>
    <scope>NUCLEOTIDE SEQUENCE [LARGE SCALE GENOMIC DNA]</scope>
    <source>
        <strain evidence="3 4">DSM 2179</strain>
    </source>
</reference>
<evidence type="ECO:0000313" key="3">
    <source>
        <dbReference type="EMBL" id="SEJ30451.1"/>
    </source>
</evidence>
<keyword evidence="1" id="KW-0732">Signal</keyword>
<name>A0A1H6XMZ8_9FIRM</name>
<evidence type="ECO:0000256" key="1">
    <source>
        <dbReference type="SAM" id="SignalP"/>
    </source>
</evidence>
<evidence type="ECO:0000313" key="4">
    <source>
        <dbReference type="Proteomes" id="UP000199662"/>
    </source>
</evidence>
<evidence type="ECO:0000259" key="2">
    <source>
        <dbReference type="Pfam" id="PF12849"/>
    </source>
</evidence>
<dbReference type="Pfam" id="PF12849">
    <property type="entry name" value="PBP_like_2"/>
    <property type="match status" value="1"/>
</dbReference>
<feature type="domain" description="PBP" evidence="2">
    <location>
        <begin position="36"/>
        <end position="261"/>
    </location>
</feature>
<protein>
    <submittedName>
        <fullName evidence="3">Tungstate transport system substrate-binding protein</fullName>
    </submittedName>
</protein>
<feature type="chain" id="PRO_5011737394" evidence="1">
    <location>
        <begin position="25"/>
        <end position="292"/>
    </location>
</feature>
<gene>
    <name evidence="3" type="ORF">SAMN05660742_105217</name>
</gene>
<proteinExistence type="predicted"/>
<accession>A0A1H6XMZ8</accession>
<sequence length="292" mass="31428">MKFNKSLFLSICMLVIVFATTACGTQKEAAPESSKAPADANLILATTTSTQDSGLLDVLIPAFEKKTGYKVKTIAVGTGKALAMGEKGEADVLLVHAPSAEKKVMESGSTINRQLVMHNDFIVVGVANDPAQIKGKTTDDAFKAIAAKQALFVSRGDDSGTDKMEKQIWKDIKVAADGPWYLSAGAGMGQTLKIANEKNGYTLTDRATYLAQKKNLSLDILVEGDKKLLNIYHVMEVNPEKFNKVNKDGAKAFSEFLLAKETQAMIAEFGKDEYGQALFFADGDKTDADLGL</sequence>
<keyword evidence="4" id="KW-1185">Reference proteome</keyword>
<dbReference type="Proteomes" id="UP000199662">
    <property type="component" value="Unassembled WGS sequence"/>
</dbReference>
<dbReference type="PROSITE" id="PS51257">
    <property type="entry name" value="PROKAR_LIPOPROTEIN"/>
    <property type="match status" value="1"/>
</dbReference>
<dbReference type="SUPFAM" id="SSF53850">
    <property type="entry name" value="Periplasmic binding protein-like II"/>
    <property type="match status" value="1"/>
</dbReference>
<dbReference type="PANTHER" id="PTHR37945">
    <property type="entry name" value="EXTRACELLULAR TUNGSTATE BINDING PROTEIN"/>
    <property type="match status" value="1"/>
</dbReference>
<dbReference type="STRING" id="84035.SAMN05660742_105217"/>
<dbReference type="RefSeq" id="WP_091830467.1">
    <property type="nucleotide sequence ID" value="NZ_FNZK01000005.1"/>
</dbReference>
<dbReference type="AlphaFoldDB" id="A0A1H6XMZ8"/>